<evidence type="ECO:0000313" key="4">
    <source>
        <dbReference type="Proteomes" id="UP001614338"/>
    </source>
</evidence>
<keyword evidence="3" id="KW-0969">Cilium</keyword>
<comment type="caution">
    <text evidence="3">The sequence shown here is derived from an EMBL/GenBank/DDBJ whole genome shotgun (WGS) entry which is preliminary data.</text>
</comment>
<feature type="compositionally biased region" description="Low complexity" evidence="1">
    <location>
        <begin position="459"/>
        <end position="476"/>
    </location>
</feature>
<keyword evidence="4" id="KW-1185">Reference proteome</keyword>
<dbReference type="Gene3D" id="3.30.750.140">
    <property type="match status" value="1"/>
</dbReference>
<dbReference type="InterPro" id="IPR021136">
    <property type="entry name" value="Flagellar_hook_control-like_C"/>
</dbReference>
<keyword evidence="3" id="KW-0966">Cell projection</keyword>
<feature type="domain" description="Flagellar hook-length control protein-like C-terminal" evidence="2">
    <location>
        <begin position="365"/>
        <end position="442"/>
    </location>
</feature>
<name>A0ABW8BTZ3_9GAMM</name>
<protein>
    <submittedName>
        <fullName evidence="3">Flagellar hook-length control protein FliK</fullName>
    </submittedName>
</protein>
<dbReference type="PANTHER" id="PTHR37533">
    <property type="entry name" value="FLAGELLAR HOOK-LENGTH CONTROL PROTEIN"/>
    <property type="match status" value="1"/>
</dbReference>
<dbReference type="CDD" id="cd17470">
    <property type="entry name" value="T3SS_Flik_C"/>
    <property type="match status" value="1"/>
</dbReference>
<keyword evidence="3" id="KW-0282">Flagellum</keyword>
<dbReference type="PANTHER" id="PTHR37533:SF2">
    <property type="entry name" value="FLAGELLAR HOOK-LENGTH CONTROL PROTEIN"/>
    <property type="match status" value="1"/>
</dbReference>
<dbReference type="InterPro" id="IPR052563">
    <property type="entry name" value="FliK"/>
</dbReference>
<evidence type="ECO:0000256" key="1">
    <source>
        <dbReference type="SAM" id="MobiDB-lite"/>
    </source>
</evidence>
<dbReference type="Proteomes" id="UP001614338">
    <property type="component" value="Unassembled WGS sequence"/>
</dbReference>
<gene>
    <name evidence="3" type="ORF">ACIGG6_07025</name>
</gene>
<dbReference type="EMBL" id="JBITWC010000008">
    <property type="protein sequence ID" value="MFI8749742.1"/>
    <property type="molecule type" value="Genomic_DNA"/>
</dbReference>
<organism evidence="3 4">
    <name type="scientific">Vreelandella lionensis</name>
    <dbReference type="NCBI Taxonomy" id="1144478"/>
    <lineage>
        <taxon>Bacteria</taxon>
        <taxon>Pseudomonadati</taxon>
        <taxon>Pseudomonadota</taxon>
        <taxon>Gammaproteobacteria</taxon>
        <taxon>Oceanospirillales</taxon>
        <taxon>Halomonadaceae</taxon>
        <taxon>Vreelandella</taxon>
    </lineage>
</organism>
<sequence length="487" mass="49902">MNIQLLLSANPSQGSGASASQATEAQGFPTGLFRQAMLQATDTQRPMGALSNAPSTDGEQALRDFTSLLESLGIELDESALADLFGQLQLTTQAMNQKLSSQSLGALSNQQVTAETTAQTMNGLVKQLESLDIKLNQEEIAELFAQLQTAEQGTPEPLIALAAAAATDNTLDMPSPALQEISSRLTLVAAFTDDAGLPSPTTTQTTSVAAIAEQLAIGKKDAIALINAYQQLSSSTGSNGSAQRPETLSQQIAALSLGNAANTDTSTQQTTSNTLAASTMQTMATSVHVSSEAMASALAVSGASGEAAARISGGNELAFNLPNANAAPQPIAAATGASLPSSIGTPVSHPAWPSQLGQQLVQLVQRGGEQHVQMKLHPAELGPLSISLKMTEHGAQAQFLSAHAQVRQVIEQAIPQLREALAEQGISLSDTSVGEQGFSNQQEAFAQQSTGSSAGGESGVTSVEGETGTPPSGGSSIALDGRVDLYA</sequence>
<dbReference type="InterPro" id="IPR038610">
    <property type="entry name" value="FliK-like_C_sf"/>
</dbReference>
<evidence type="ECO:0000313" key="3">
    <source>
        <dbReference type="EMBL" id="MFI8749742.1"/>
    </source>
</evidence>
<dbReference type="Pfam" id="PF02120">
    <property type="entry name" value="Flg_hook"/>
    <property type="match status" value="1"/>
</dbReference>
<proteinExistence type="predicted"/>
<feature type="region of interest" description="Disordered" evidence="1">
    <location>
        <begin position="442"/>
        <end position="487"/>
    </location>
</feature>
<evidence type="ECO:0000259" key="2">
    <source>
        <dbReference type="Pfam" id="PF02120"/>
    </source>
</evidence>
<dbReference type="RefSeq" id="WP_399843454.1">
    <property type="nucleotide sequence ID" value="NZ_JBITWC010000008.1"/>
</dbReference>
<accession>A0ABW8BTZ3</accession>
<reference evidence="3 4" key="1">
    <citation type="submission" date="2024-10" db="EMBL/GenBank/DDBJ databases">
        <title>The Natural Products Discovery Center: Release of the First 8490 Sequenced Strains for Exploring Actinobacteria Biosynthetic Diversity.</title>
        <authorList>
            <person name="Kalkreuter E."/>
            <person name="Kautsar S.A."/>
            <person name="Yang D."/>
            <person name="Bader C.D."/>
            <person name="Teijaro C.N."/>
            <person name="Fluegel L."/>
            <person name="Davis C.M."/>
            <person name="Simpson J.R."/>
            <person name="Lauterbach L."/>
            <person name="Steele A.D."/>
            <person name="Gui C."/>
            <person name="Meng S."/>
            <person name="Li G."/>
            <person name="Viehrig K."/>
            <person name="Ye F."/>
            <person name="Su P."/>
            <person name="Kiefer A.F."/>
            <person name="Nichols A."/>
            <person name="Cepeda A.J."/>
            <person name="Yan W."/>
            <person name="Fan B."/>
            <person name="Jiang Y."/>
            <person name="Adhikari A."/>
            <person name="Zheng C.-J."/>
            <person name="Schuster L."/>
            <person name="Cowan T.M."/>
            <person name="Smanski M.J."/>
            <person name="Chevrette M.G."/>
            <person name="De Carvalho L.P.S."/>
            <person name="Shen B."/>
        </authorList>
    </citation>
    <scope>NUCLEOTIDE SEQUENCE [LARGE SCALE GENOMIC DNA]</scope>
    <source>
        <strain evidence="3 4">NPDC077409</strain>
    </source>
</reference>